<accession>A0ABU9B9Y6</accession>
<keyword evidence="2" id="KW-1185">Reference proteome</keyword>
<dbReference type="RefSeq" id="WP_341374489.1">
    <property type="nucleotide sequence ID" value="NZ_JBBUTF010000009.1"/>
</dbReference>
<proteinExistence type="predicted"/>
<name>A0ABU9B9Y6_9BURK</name>
<protein>
    <recommendedName>
        <fullName evidence="3">Histidine kinase</fullName>
    </recommendedName>
</protein>
<dbReference type="EMBL" id="JBBUTF010000009">
    <property type="protein sequence ID" value="MEK8026707.1"/>
    <property type="molecule type" value="Genomic_DNA"/>
</dbReference>
<dbReference type="Proteomes" id="UP001368500">
    <property type="component" value="Unassembled WGS sequence"/>
</dbReference>
<evidence type="ECO:0000313" key="1">
    <source>
        <dbReference type="EMBL" id="MEK8026707.1"/>
    </source>
</evidence>
<evidence type="ECO:0008006" key="3">
    <source>
        <dbReference type="Google" id="ProtNLM"/>
    </source>
</evidence>
<organism evidence="1 2">
    <name type="scientific">Pseudaquabacterium rugosum</name>
    <dbReference type="NCBI Taxonomy" id="2984194"/>
    <lineage>
        <taxon>Bacteria</taxon>
        <taxon>Pseudomonadati</taxon>
        <taxon>Pseudomonadota</taxon>
        <taxon>Betaproteobacteria</taxon>
        <taxon>Burkholderiales</taxon>
        <taxon>Sphaerotilaceae</taxon>
        <taxon>Pseudaquabacterium</taxon>
    </lineage>
</organism>
<evidence type="ECO:0000313" key="2">
    <source>
        <dbReference type="Proteomes" id="UP001368500"/>
    </source>
</evidence>
<sequence>MSPSATRSSDDDRWRAWAADGVRHRILLRVLPIQRHDVLGPLSVLRMGLAVLKRRAADAASDAADLQRRIGEADVQVGEAVRMVAALRQWDAASARPQAWAELAAQALRLVQTAASMGGHRVEPLEAADPGPGLRLDEVEAARLPYLLLGLLMHLQDTAPGPRLWRPRLLADGLQLGLEPLAGAGGGDGAALPALPSAQMIDAQALDLLLVDSGWVLARTDRGALTEVRLQRPG</sequence>
<gene>
    <name evidence="1" type="ORF">AACH11_12115</name>
</gene>
<comment type="caution">
    <text evidence="1">The sequence shown here is derived from an EMBL/GenBank/DDBJ whole genome shotgun (WGS) entry which is preliminary data.</text>
</comment>
<reference evidence="1 2" key="1">
    <citation type="submission" date="2024-04" db="EMBL/GenBank/DDBJ databases">
        <title>Novel species of the genus Ideonella isolated from streams.</title>
        <authorList>
            <person name="Lu H."/>
        </authorList>
    </citation>
    <scope>NUCLEOTIDE SEQUENCE [LARGE SCALE GENOMIC DNA]</scope>
    <source>
        <strain evidence="1 2">BYS139W</strain>
    </source>
</reference>